<dbReference type="Proteomes" id="UP000262142">
    <property type="component" value="Unassembled WGS sequence"/>
</dbReference>
<dbReference type="Gene3D" id="1.25.40.390">
    <property type="match status" value="1"/>
</dbReference>
<dbReference type="OrthoDB" id="5694214at2"/>
<dbReference type="GO" id="GO:0009279">
    <property type="term" value="C:cell outer membrane"/>
    <property type="evidence" value="ECO:0007669"/>
    <property type="project" value="UniProtKB-SubCell"/>
</dbReference>
<comment type="subcellular location">
    <subcellularLocation>
        <location evidence="1">Cell outer membrane</location>
    </subcellularLocation>
</comment>
<dbReference type="EMBL" id="UNSC01000003">
    <property type="protein sequence ID" value="SZD72382.1"/>
    <property type="molecule type" value="Genomic_DNA"/>
</dbReference>
<accession>A0A383TXL5</accession>
<evidence type="ECO:0000259" key="7">
    <source>
        <dbReference type="Pfam" id="PF14322"/>
    </source>
</evidence>
<evidence type="ECO:0000256" key="3">
    <source>
        <dbReference type="ARBA" id="ARBA00022729"/>
    </source>
</evidence>
<dbReference type="PROSITE" id="PS51257">
    <property type="entry name" value="PROKAR_LIPOPROTEIN"/>
    <property type="match status" value="1"/>
</dbReference>
<evidence type="ECO:0000256" key="2">
    <source>
        <dbReference type="ARBA" id="ARBA00006275"/>
    </source>
</evidence>
<feature type="domain" description="SusD-like N-terminal" evidence="7">
    <location>
        <begin position="23"/>
        <end position="211"/>
    </location>
</feature>
<sequence length="649" mass="73664">MKQIIKNIAITGIAILGLTGCNDYLDRAPLSNVTPEVYFSTEDQLATYTISKYNFYTHGGWGAGTFLGDNGTDNQAGVNGNGIFLPGEWKVGANGGAWSFGYIRDMNYFFDKTLPKYEAGKITGNETWIKHYIGEAYFLRAKEYFGKLKTFGDFPIITKVLKDEKEELIEASKRRPRNEVARFILQDLDKAIELLQSSPVSNKNRISKEVAQLLKSEVALYEGTWLKNFKGTAFVPGGPGWPGANKDYLASFSIDIDSEVNFFLSEAMESAEAVITAAPLVENNHKIGASGVFENPYYMMFSDTNMAGYSEVLLWRRYDEKYVGHKTMTYIMEGGATGYTKSYVESFLMKNGLPIYAPNSGYHGDDYIETVRKDRDERLQMFMKQPGDYLTTNTVVKARISNILDINQRKSTTGYEIRKGLNPDEKHLKSTVDSDIGSLVYRSGEAYLNYIEAQYTKDNNLSSKSLQYWGAIRTRAGLPADPYITINATDLSKENDWAKYTAGSLVDKVMYNIRRERRSEFIAESKRMNDLKRWRSLEQLNNYQIEGFKLWGPMQEWYVDEEGKSRLVAMPEKDPNVSPKSASLYLRPYQIRESGNLFYNGLNWTMAHYLSPINLEHFLLTSPDGKAENSVIYQNPYWPTEANAAPTSN</sequence>
<keyword evidence="9" id="KW-1185">Reference proteome</keyword>
<evidence type="ECO:0000256" key="5">
    <source>
        <dbReference type="ARBA" id="ARBA00023237"/>
    </source>
</evidence>
<dbReference type="Pfam" id="PF07980">
    <property type="entry name" value="SusD_RagB"/>
    <property type="match status" value="1"/>
</dbReference>
<feature type="domain" description="RagB/SusD" evidence="6">
    <location>
        <begin position="333"/>
        <end position="548"/>
    </location>
</feature>
<comment type="similarity">
    <text evidence="2">Belongs to the SusD family.</text>
</comment>
<dbReference type="Pfam" id="PF14322">
    <property type="entry name" value="SusD-like_3"/>
    <property type="match status" value="1"/>
</dbReference>
<dbReference type="RefSeq" id="WP_119059209.1">
    <property type="nucleotide sequence ID" value="NZ_UNSC01000003.1"/>
</dbReference>
<dbReference type="SUPFAM" id="SSF48452">
    <property type="entry name" value="TPR-like"/>
    <property type="match status" value="1"/>
</dbReference>
<dbReference type="InterPro" id="IPR012944">
    <property type="entry name" value="SusD_RagB_dom"/>
</dbReference>
<evidence type="ECO:0000259" key="6">
    <source>
        <dbReference type="Pfam" id="PF07980"/>
    </source>
</evidence>
<keyword evidence="3" id="KW-0732">Signal</keyword>
<protein>
    <submittedName>
        <fullName evidence="8">SusD family</fullName>
    </submittedName>
</protein>
<reference evidence="8 9" key="1">
    <citation type="submission" date="2018-09" db="EMBL/GenBank/DDBJ databases">
        <authorList>
            <consortium name="Pathogen Informatics"/>
        </authorList>
    </citation>
    <scope>NUCLEOTIDE SEQUENCE [LARGE SCALE GENOMIC DNA]</scope>
    <source>
        <strain evidence="8 9">OH-22767</strain>
    </source>
</reference>
<dbReference type="InterPro" id="IPR033985">
    <property type="entry name" value="SusD-like_N"/>
</dbReference>
<evidence type="ECO:0000256" key="4">
    <source>
        <dbReference type="ARBA" id="ARBA00023136"/>
    </source>
</evidence>
<name>A0A383TXL5_9FLAO</name>
<keyword evidence="4" id="KW-0472">Membrane</keyword>
<keyword evidence="5" id="KW-0998">Cell outer membrane</keyword>
<dbReference type="InterPro" id="IPR011990">
    <property type="entry name" value="TPR-like_helical_dom_sf"/>
</dbReference>
<evidence type="ECO:0000313" key="9">
    <source>
        <dbReference type="Proteomes" id="UP000262142"/>
    </source>
</evidence>
<proteinExistence type="inferred from homology"/>
<evidence type="ECO:0000313" key="8">
    <source>
        <dbReference type="EMBL" id="SZD72382.1"/>
    </source>
</evidence>
<dbReference type="AlphaFoldDB" id="A0A383TXL5"/>
<organism evidence="8 9">
    <name type="scientific">Candidatus Ornithobacterium hominis</name>
    <dbReference type="NCBI Taxonomy" id="2497989"/>
    <lineage>
        <taxon>Bacteria</taxon>
        <taxon>Pseudomonadati</taxon>
        <taxon>Bacteroidota</taxon>
        <taxon>Flavobacteriia</taxon>
        <taxon>Flavobacteriales</taxon>
        <taxon>Weeksellaceae</taxon>
        <taxon>Ornithobacterium</taxon>
    </lineage>
</organism>
<evidence type="ECO:0000256" key="1">
    <source>
        <dbReference type="ARBA" id="ARBA00004442"/>
    </source>
</evidence>
<gene>
    <name evidence="8" type="ORF">SAMEA104719789_00827</name>
</gene>